<dbReference type="Pfam" id="PF00775">
    <property type="entry name" value="Dioxygenase_C"/>
    <property type="match status" value="1"/>
</dbReference>
<comment type="similarity">
    <text evidence="1">Belongs to the intradiol ring-cleavage dioxygenase family.</text>
</comment>
<reference evidence="6" key="1">
    <citation type="submission" date="2021-09" db="EMBL/GenBank/DDBJ databases">
        <title>Fulvivirga sp. isolated from coastal sediment.</title>
        <authorList>
            <person name="Yu H."/>
        </authorList>
    </citation>
    <scope>NUCLEOTIDE SEQUENCE</scope>
    <source>
        <strain evidence="6">1062</strain>
    </source>
</reference>
<dbReference type="PANTHER" id="PTHR33711:SF7">
    <property type="entry name" value="INTRADIOL RING-CLEAVAGE DIOXYGENASES DOMAIN-CONTAINING PROTEIN-RELATED"/>
    <property type="match status" value="1"/>
</dbReference>
<dbReference type="PANTHER" id="PTHR33711">
    <property type="entry name" value="DIOXYGENASE, PUTATIVE (AFU_ORTHOLOGUE AFUA_2G02910)-RELATED"/>
    <property type="match status" value="1"/>
</dbReference>
<keyword evidence="4" id="KW-0812">Transmembrane</keyword>
<dbReference type="EMBL" id="JAIXNE010000005">
    <property type="protein sequence ID" value="MCA6077946.1"/>
    <property type="molecule type" value="Genomic_DNA"/>
</dbReference>
<protein>
    <submittedName>
        <fullName evidence="6">Intradiol ring-cleavage dioxygenase</fullName>
    </submittedName>
</protein>
<dbReference type="InterPro" id="IPR000627">
    <property type="entry name" value="Intradiol_dOase_C"/>
</dbReference>
<evidence type="ECO:0000256" key="2">
    <source>
        <dbReference type="ARBA" id="ARBA00022964"/>
    </source>
</evidence>
<dbReference type="InterPro" id="IPR050770">
    <property type="entry name" value="Intradiol_RC_Dioxygenase"/>
</dbReference>
<sequence>MDDVNEKPSKGIAVFTGVRTYILFILILFLTSTCKSQDRKPLIAVGGPCEGCEAIYEYGSKKLSNRDTLPDYKENGIKMLVKGTVFKKDGKTPASDVIIYIYHTDQNGIYPTRESSSGWEKRHGYLRGWIKTGADGTFYFHTRRPAPYPGRTEPAHIHITVKEPGLTEYYLDSYHFTDDPLLTADITNKLKDFGGSGLVTPVQKNDQLIVERDIYLGRNIIDYPK</sequence>
<evidence type="ECO:0000313" key="6">
    <source>
        <dbReference type="EMBL" id="MCA6077946.1"/>
    </source>
</evidence>
<dbReference type="Proteomes" id="UP001139409">
    <property type="component" value="Unassembled WGS sequence"/>
</dbReference>
<gene>
    <name evidence="6" type="ORF">LDX50_23930</name>
</gene>
<evidence type="ECO:0000259" key="5">
    <source>
        <dbReference type="Pfam" id="PF00775"/>
    </source>
</evidence>
<keyword evidence="3" id="KW-0560">Oxidoreductase</keyword>
<name>A0A9X1HU17_9BACT</name>
<keyword evidence="4" id="KW-0472">Membrane</keyword>
<dbReference type="AlphaFoldDB" id="A0A9X1HU17"/>
<accession>A0A9X1HU17</accession>
<dbReference type="SUPFAM" id="SSF49482">
    <property type="entry name" value="Aromatic compound dioxygenase"/>
    <property type="match status" value="1"/>
</dbReference>
<evidence type="ECO:0000313" key="7">
    <source>
        <dbReference type="Proteomes" id="UP001139409"/>
    </source>
</evidence>
<feature type="domain" description="Intradiol ring-cleavage dioxygenases" evidence="5">
    <location>
        <begin position="68"/>
        <end position="191"/>
    </location>
</feature>
<proteinExistence type="inferred from homology"/>
<keyword evidence="2 6" id="KW-0223">Dioxygenase</keyword>
<evidence type="ECO:0000256" key="1">
    <source>
        <dbReference type="ARBA" id="ARBA00007825"/>
    </source>
</evidence>
<keyword evidence="7" id="KW-1185">Reference proteome</keyword>
<dbReference type="Gene3D" id="2.60.130.10">
    <property type="entry name" value="Aromatic compound dioxygenase"/>
    <property type="match status" value="1"/>
</dbReference>
<keyword evidence="4" id="KW-1133">Transmembrane helix</keyword>
<dbReference type="InterPro" id="IPR015889">
    <property type="entry name" value="Intradiol_dOase_core"/>
</dbReference>
<dbReference type="RefSeq" id="WP_225698809.1">
    <property type="nucleotide sequence ID" value="NZ_JAIXNE010000005.1"/>
</dbReference>
<feature type="transmembrane region" description="Helical" evidence="4">
    <location>
        <begin position="12"/>
        <end position="30"/>
    </location>
</feature>
<dbReference type="GO" id="GO:0016702">
    <property type="term" value="F:oxidoreductase activity, acting on single donors with incorporation of molecular oxygen, incorporation of two atoms of oxygen"/>
    <property type="evidence" value="ECO:0007669"/>
    <property type="project" value="InterPro"/>
</dbReference>
<evidence type="ECO:0000256" key="3">
    <source>
        <dbReference type="ARBA" id="ARBA00023002"/>
    </source>
</evidence>
<comment type="caution">
    <text evidence="6">The sequence shown here is derived from an EMBL/GenBank/DDBJ whole genome shotgun (WGS) entry which is preliminary data.</text>
</comment>
<dbReference type="GO" id="GO:0008199">
    <property type="term" value="F:ferric iron binding"/>
    <property type="evidence" value="ECO:0007669"/>
    <property type="project" value="InterPro"/>
</dbReference>
<organism evidence="6 7">
    <name type="scientific">Fulvivirga sedimenti</name>
    <dbReference type="NCBI Taxonomy" id="2879465"/>
    <lineage>
        <taxon>Bacteria</taxon>
        <taxon>Pseudomonadati</taxon>
        <taxon>Bacteroidota</taxon>
        <taxon>Cytophagia</taxon>
        <taxon>Cytophagales</taxon>
        <taxon>Fulvivirgaceae</taxon>
        <taxon>Fulvivirga</taxon>
    </lineage>
</organism>
<evidence type="ECO:0000256" key="4">
    <source>
        <dbReference type="SAM" id="Phobius"/>
    </source>
</evidence>